<dbReference type="AlphaFoldDB" id="A0A2W2C815"/>
<accession>A0A2W2C815</accession>
<dbReference type="InterPro" id="IPR014942">
    <property type="entry name" value="AbiEii"/>
</dbReference>
<feature type="region of interest" description="Disordered" evidence="1">
    <location>
        <begin position="309"/>
        <end position="338"/>
    </location>
</feature>
<dbReference type="Proteomes" id="UP000248627">
    <property type="component" value="Unassembled WGS sequence"/>
</dbReference>
<comment type="caution">
    <text evidence="2">The sequence shown here is derived from an EMBL/GenBank/DDBJ whole genome shotgun (WGS) entry which is preliminary data.</text>
</comment>
<proteinExistence type="predicted"/>
<organism evidence="2 3">
    <name type="scientific">Micromonospora endophytica</name>
    <dbReference type="NCBI Taxonomy" id="515350"/>
    <lineage>
        <taxon>Bacteria</taxon>
        <taxon>Bacillati</taxon>
        <taxon>Actinomycetota</taxon>
        <taxon>Actinomycetes</taxon>
        <taxon>Micromonosporales</taxon>
        <taxon>Micromonosporaceae</taxon>
        <taxon>Micromonospora</taxon>
    </lineage>
</organism>
<dbReference type="EMBL" id="POTX01000100">
    <property type="protein sequence ID" value="PZF94792.1"/>
    <property type="molecule type" value="Genomic_DNA"/>
</dbReference>
<name>A0A2W2C815_9ACTN</name>
<dbReference type="RefSeq" id="WP_181445192.1">
    <property type="nucleotide sequence ID" value="NZ_AP023358.1"/>
</dbReference>
<dbReference type="Pfam" id="PF08843">
    <property type="entry name" value="AbiEii"/>
    <property type="match status" value="1"/>
</dbReference>
<evidence type="ECO:0000313" key="3">
    <source>
        <dbReference type="Proteomes" id="UP000248627"/>
    </source>
</evidence>
<evidence type="ECO:0000256" key="1">
    <source>
        <dbReference type="SAM" id="MobiDB-lite"/>
    </source>
</evidence>
<reference evidence="2 3" key="1">
    <citation type="submission" date="2018-01" db="EMBL/GenBank/DDBJ databases">
        <title>Draft genome sequence of Jishengella endophytica.</title>
        <authorList>
            <person name="Sahin N."/>
            <person name="Ay H."/>
            <person name="Saygin H."/>
        </authorList>
    </citation>
    <scope>NUCLEOTIDE SEQUENCE [LARGE SCALE GENOMIC DNA]</scope>
    <source>
        <strain evidence="2 3">DSM 45430</strain>
    </source>
</reference>
<evidence type="ECO:0000313" key="2">
    <source>
        <dbReference type="EMBL" id="PZF94792.1"/>
    </source>
</evidence>
<feature type="compositionally biased region" description="Low complexity" evidence="1">
    <location>
        <begin position="319"/>
        <end position="338"/>
    </location>
</feature>
<sequence>MAQRILALQRLAGNAAVGRVLAADVGQTLAAATGAGRSLAAGGASALAVQRAPWVDPESEFRMGTAAQLEPLIEDLIRDVFGLTARVGLGGGAGVAAREQVRGVHDLDLRVDVEGLLAASNADERARAKEQRQDILTSIGSVIGTSSITDTTVRGSYGGVEVSVTLAPVPTESRRMPVIQEGGWAADEPTVPLRVVTADQAVTDKIKAFAGRAGEDQTEKRARDAVDIAALLRGRLMPEAAEEIWAAMKGDPKGPSSLRSFRQEWQRLKKLAPKPGTSTVDDGRTAGLPLLVGDVLTIMDELTQHLDNRLKEGRKAKKSAAPAAPPAGSAPSTSDGSA</sequence>
<protein>
    <submittedName>
        <fullName evidence="2">Uncharacterized protein</fullName>
    </submittedName>
</protein>
<keyword evidence="3" id="KW-1185">Reference proteome</keyword>
<gene>
    <name evidence="2" type="ORF">C1I93_16090</name>
</gene>